<reference evidence="4 5" key="1">
    <citation type="journal article" date="2014" name="PLoS ONE">
        <title>Rumen cellulosomics: divergent fiber-degrading strategies revealed by comparative genome-wide analysis of six ruminococcal strains.</title>
        <authorList>
            <person name="Dassa B."/>
            <person name="Borovok I."/>
            <person name="Ruimy-Israeli V."/>
            <person name="Lamed R."/>
            <person name="Flint H.J."/>
            <person name="Duncan S.H."/>
            <person name="Henrissat B."/>
            <person name="Coutinho P."/>
            <person name="Morrison M."/>
            <person name="Mosoni P."/>
            <person name="Yeoman C.J."/>
            <person name="White B.A."/>
            <person name="Bayer E.A."/>
        </authorList>
    </citation>
    <scope>NUCLEOTIDE SEQUENCE [LARGE SCALE GENOMIC DNA]</scope>
    <source>
        <strain evidence="4 5">007c</strain>
    </source>
</reference>
<gene>
    <name evidence="4" type="ORF">RF007C_11370</name>
</gene>
<dbReference type="InterPro" id="IPR036439">
    <property type="entry name" value="Dockerin_dom_sf"/>
</dbReference>
<feature type="region of interest" description="Disordered" evidence="1">
    <location>
        <begin position="427"/>
        <end position="505"/>
    </location>
</feature>
<accession>W7UI72</accession>
<evidence type="ECO:0000259" key="3">
    <source>
        <dbReference type="PROSITE" id="PS51766"/>
    </source>
</evidence>
<comment type="caution">
    <text evidence="4">The sequence shown here is derived from an EMBL/GenBank/DDBJ whole genome shotgun (WGS) entry which is preliminary data.</text>
</comment>
<dbReference type="InterPro" id="IPR016134">
    <property type="entry name" value="Dockerin_dom"/>
</dbReference>
<dbReference type="InterPro" id="IPR002105">
    <property type="entry name" value="Dockerin_1_rpt"/>
</dbReference>
<feature type="compositionally biased region" description="Low complexity" evidence="1">
    <location>
        <begin position="430"/>
        <end position="505"/>
    </location>
</feature>
<dbReference type="InterPro" id="IPR018247">
    <property type="entry name" value="EF_Hand_1_Ca_BS"/>
</dbReference>
<dbReference type="Gene3D" id="1.10.1330.10">
    <property type="entry name" value="Dockerin domain"/>
    <property type="match status" value="1"/>
</dbReference>
<dbReference type="OrthoDB" id="1824882at2"/>
<dbReference type="InterPro" id="IPR052660">
    <property type="entry name" value="Erythrocyte_Invasion_ImmMod"/>
</dbReference>
<dbReference type="GO" id="GO:0000272">
    <property type="term" value="P:polysaccharide catabolic process"/>
    <property type="evidence" value="ECO:0007669"/>
    <property type="project" value="InterPro"/>
</dbReference>
<dbReference type="PATRIC" id="fig|1341157.4.peg.551"/>
<evidence type="ECO:0000256" key="2">
    <source>
        <dbReference type="SAM" id="SignalP"/>
    </source>
</evidence>
<organism evidence="4 5">
    <name type="scientific">Ruminococcus flavefaciens 007c</name>
    <dbReference type="NCBI Taxonomy" id="1341157"/>
    <lineage>
        <taxon>Bacteria</taxon>
        <taxon>Bacillati</taxon>
        <taxon>Bacillota</taxon>
        <taxon>Clostridia</taxon>
        <taxon>Eubacteriales</taxon>
        <taxon>Oscillospiraceae</taxon>
        <taxon>Ruminococcus</taxon>
    </lineage>
</organism>
<dbReference type="Gene3D" id="3.80.10.10">
    <property type="entry name" value="Ribonuclease Inhibitor"/>
    <property type="match status" value="2"/>
</dbReference>
<dbReference type="CDD" id="cd14256">
    <property type="entry name" value="Dockerin_I"/>
    <property type="match status" value="1"/>
</dbReference>
<protein>
    <recommendedName>
        <fullName evidence="3">Dockerin domain-containing protein</fullName>
    </recommendedName>
</protein>
<dbReference type="PROSITE" id="PS00018">
    <property type="entry name" value="EF_HAND_1"/>
    <property type="match status" value="1"/>
</dbReference>
<keyword evidence="5" id="KW-1185">Reference proteome</keyword>
<dbReference type="EMBL" id="ATAX01000008">
    <property type="protein sequence ID" value="EWM54931.1"/>
    <property type="molecule type" value="Genomic_DNA"/>
</dbReference>
<evidence type="ECO:0000313" key="5">
    <source>
        <dbReference type="Proteomes" id="UP000019365"/>
    </source>
</evidence>
<dbReference type="PROSITE" id="PS51766">
    <property type="entry name" value="DOCKERIN"/>
    <property type="match status" value="1"/>
</dbReference>
<proteinExistence type="predicted"/>
<keyword evidence="2" id="KW-0732">Signal</keyword>
<name>W7UI72_RUMFL</name>
<sequence length="573" mass="62735">MKIRKYIASFLAVSLLAGALQPVGVSDTVIAAAADDGAAVTFTQGENDIFKYNIYADHIELDGIKSGSEPVVIPAEIEGLPVTDWNYNTKLSLSSSRKFSIADDNKNFAVINDCLICTHSMTDIGYIGEYRLDEDTLTIPDGVKIIANSAHARDGWLKHINIPESVEVIAISAFQGSLIEELYIPKNVREIGSCALNAPYCTSLDVAEDNPWFDMVNGAVMNEEHTKLVHVACYTESDNYVIPEGVTSIDRDAFINCKKITAITVPSTYTDDYRFIEWLYYLRDIYVSKDNPEYTDVDGVMFSKDLKTLLKYPERKNEDGAYVVPDGTEKIGPLAFYFNHLNDLTFPATLKDMELYSLYTVYHYSGTMTFLNPKTPLSRCLTYFTTGYNHDTGETIYYVTVRGYKGSTAERFAESSKAKFEVIDDQPPVTTSTTTTSKTTTTTSTTSKSTTSTTTTSKTTTTTSTTSKPTTSTTTTSKTTTTTSTTSKSTTSTTTTSKTTTTSTTSTVTAAVKGDSNGDGEVNTADIVCMSGFLLGKKTGSVSIENSDLNGDNIIDVFDLCVLRRMVITMLSK</sequence>
<evidence type="ECO:0000313" key="4">
    <source>
        <dbReference type="EMBL" id="EWM54931.1"/>
    </source>
</evidence>
<feature type="signal peptide" evidence="2">
    <location>
        <begin position="1"/>
        <end position="19"/>
    </location>
</feature>
<dbReference type="GO" id="GO:0004553">
    <property type="term" value="F:hydrolase activity, hydrolyzing O-glycosyl compounds"/>
    <property type="evidence" value="ECO:0007669"/>
    <property type="project" value="InterPro"/>
</dbReference>
<dbReference type="eggNOG" id="COG5492">
    <property type="taxonomic scope" value="Bacteria"/>
</dbReference>
<feature type="chain" id="PRO_5039359960" description="Dockerin domain-containing protein" evidence="2">
    <location>
        <begin position="20"/>
        <end position="573"/>
    </location>
</feature>
<evidence type="ECO:0000256" key="1">
    <source>
        <dbReference type="SAM" id="MobiDB-lite"/>
    </source>
</evidence>
<dbReference type="InterPro" id="IPR032675">
    <property type="entry name" value="LRR_dom_sf"/>
</dbReference>
<dbReference type="SUPFAM" id="SSF63446">
    <property type="entry name" value="Type I dockerin domain"/>
    <property type="match status" value="1"/>
</dbReference>
<dbReference type="Pfam" id="PF00404">
    <property type="entry name" value="Dockerin_1"/>
    <property type="match status" value="1"/>
</dbReference>
<dbReference type="PANTHER" id="PTHR16021">
    <property type="entry name" value="MANSC DOMAIN CONTAINING PROTEIN 1"/>
    <property type="match status" value="1"/>
</dbReference>
<dbReference type="RefSeq" id="WP_037296989.1">
    <property type="nucleotide sequence ID" value="NZ_ATAX01000008.1"/>
</dbReference>
<feature type="domain" description="Dockerin" evidence="3">
    <location>
        <begin position="509"/>
        <end position="573"/>
    </location>
</feature>
<dbReference type="PANTHER" id="PTHR16021:SF13">
    <property type="entry name" value="ETS DOMAIN-CONTAINING PROTEIN-RELATED"/>
    <property type="match status" value="1"/>
</dbReference>
<dbReference type="InterPro" id="IPR026906">
    <property type="entry name" value="LRR_5"/>
</dbReference>
<dbReference type="AlphaFoldDB" id="W7UI72"/>
<dbReference type="Pfam" id="PF13306">
    <property type="entry name" value="LRR_5"/>
    <property type="match status" value="3"/>
</dbReference>
<dbReference type="Proteomes" id="UP000019365">
    <property type="component" value="Unassembled WGS sequence"/>
</dbReference>